<proteinExistence type="predicted"/>
<dbReference type="InterPro" id="IPR025635">
    <property type="entry name" value="DUF4293"/>
</dbReference>
<accession>A0ABW6BKC8</accession>
<evidence type="ECO:0000313" key="3">
    <source>
        <dbReference type="Proteomes" id="UP001597525"/>
    </source>
</evidence>
<keyword evidence="1" id="KW-0472">Membrane</keyword>
<dbReference type="Proteomes" id="UP001597525">
    <property type="component" value="Unassembled WGS sequence"/>
</dbReference>
<feature type="transmembrane region" description="Helical" evidence="1">
    <location>
        <begin position="124"/>
        <end position="143"/>
    </location>
</feature>
<dbReference type="EMBL" id="JBHUPB010000012">
    <property type="protein sequence ID" value="MFD2969153.1"/>
    <property type="molecule type" value="Genomic_DNA"/>
</dbReference>
<feature type="transmembrane region" description="Helical" evidence="1">
    <location>
        <begin position="57"/>
        <end position="78"/>
    </location>
</feature>
<comment type="caution">
    <text evidence="2">The sequence shown here is derived from an EMBL/GenBank/DDBJ whole genome shotgun (WGS) entry which is preliminary data.</text>
</comment>
<evidence type="ECO:0000256" key="1">
    <source>
        <dbReference type="SAM" id="Phobius"/>
    </source>
</evidence>
<reference evidence="3" key="1">
    <citation type="journal article" date="2019" name="Int. J. Syst. Evol. Microbiol.">
        <title>The Global Catalogue of Microorganisms (GCM) 10K type strain sequencing project: providing services to taxonomists for standard genome sequencing and annotation.</title>
        <authorList>
            <consortium name="The Broad Institute Genomics Platform"/>
            <consortium name="The Broad Institute Genome Sequencing Center for Infectious Disease"/>
            <person name="Wu L."/>
            <person name="Ma J."/>
        </authorList>
    </citation>
    <scope>NUCLEOTIDE SEQUENCE [LARGE SCALE GENOMIC DNA]</scope>
    <source>
        <strain evidence="3">KCTC 22814</strain>
    </source>
</reference>
<evidence type="ECO:0000313" key="2">
    <source>
        <dbReference type="EMBL" id="MFD2969153.1"/>
    </source>
</evidence>
<sequence length="157" mass="17301">MIQRVQSLWLLAAAITLLGLFIFPYVSFIDLVGLGKQIFVTGIYSSVNNEMSRESTAIPQAILAGIVSLFPVVIIFLFKNRKRQLLFVGIEILLIVLLGLWMFMSANAVLDAISQSLKAGNIGVGFFLLPVSIIFLAMAISGIRKDDKLIKSADRLR</sequence>
<name>A0ABW6BKC8_9SPHI</name>
<feature type="transmembrane region" description="Helical" evidence="1">
    <location>
        <begin position="85"/>
        <end position="104"/>
    </location>
</feature>
<protein>
    <submittedName>
        <fullName evidence="2">DUF4293 domain-containing protein</fullName>
    </submittedName>
</protein>
<organism evidence="2 3">
    <name type="scientific">Sphingobacterium bambusae</name>
    <dbReference type="NCBI Taxonomy" id="662858"/>
    <lineage>
        <taxon>Bacteria</taxon>
        <taxon>Pseudomonadati</taxon>
        <taxon>Bacteroidota</taxon>
        <taxon>Sphingobacteriia</taxon>
        <taxon>Sphingobacteriales</taxon>
        <taxon>Sphingobacteriaceae</taxon>
        <taxon>Sphingobacterium</taxon>
    </lineage>
</organism>
<keyword evidence="1" id="KW-0812">Transmembrane</keyword>
<dbReference type="Pfam" id="PF14126">
    <property type="entry name" value="DUF4293"/>
    <property type="match status" value="1"/>
</dbReference>
<keyword evidence="1" id="KW-1133">Transmembrane helix</keyword>
<keyword evidence="3" id="KW-1185">Reference proteome</keyword>
<gene>
    <name evidence="2" type="ORF">ACFS7Y_17295</name>
</gene>
<dbReference type="RefSeq" id="WP_320186366.1">
    <property type="nucleotide sequence ID" value="NZ_CP138332.1"/>
</dbReference>
<feature type="transmembrane region" description="Helical" evidence="1">
    <location>
        <begin position="7"/>
        <end position="26"/>
    </location>
</feature>